<dbReference type="STRING" id="81972.D7ML70"/>
<dbReference type="eggNOG" id="ENOG502QXV5">
    <property type="taxonomic scope" value="Eukaryota"/>
</dbReference>
<dbReference type="Gramene" id="scaffold_802148.1">
    <property type="protein sequence ID" value="scaffold_802148.1"/>
    <property type="gene ID" value="scaffold_802148.1"/>
</dbReference>
<dbReference type="Proteomes" id="UP000008694">
    <property type="component" value="Unassembled WGS sequence"/>
</dbReference>
<keyword evidence="2" id="KW-1185">Reference proteome</keyword>
<sequence length="146" mass="16657">MLDLHQPPQSLVPETPPWETPLLVPDPVNFDVDMLLQLNFTNPNKKLSVMFEKVSVELWFADEMIATQGVLPFSLNSIFLPVNHMVELRRQVASNMIDYEIISKFTVKAVLGIIHYSYWLKGSCQLQLTSPPAGSLLSRNCTTKRW</sequence>
<dbReference type="EMBL" id="GL348720">
    <property type="protein sequence ID" value="EFH42383.1"/>
    <property type="molecule type" value="Genomic_DNA"/>
</dbReference>
<dbReference type="AlphaFoldDB" id="D7ML70"/>
<evidence type="ECO:0000313" key="1">
    <source>
        <dbReference type="EMBL" id="EFH42383.1"/>
    </source>
</evidence>
<evidence type="ECO:0008006" key="3">
    <source>
        <dbReference type="Google" id="ProtNLM"/>
    </source>
</evidence>
<name>D7ML70_ARALL</name>
<reference evidence="2" key="1">
    <citation type="journal article" date="2011" name="Nat. Genet.">
        <title>The Arabidopsis lyrata genome sequence and the basis of rapid genome size change.</title>
        <authorList>
            <person name="Hu T.T."/>
            <person name="Pattyn P."/>
            <person name="Bakker E.G."/>
            <person name="Cao J."/>
            <person name="Cheng J.-F."/>
            <person name="Clark R.M."/>
            <person name="Fahlgren N."/>
            <person name="Fawcett J.A."/>
            <person name="Grimwood J."/>
            <person name="Gundlach H."/>
            <person name="Haberer G."/>
            <person name="Hollister J.D."/>
            <person name="Ossowski S."/>
            <person name="Ottilar R.P."/>
            <person name="Salamov A.A."/>
            <person name="Schneeberger K."/>
            <person name="Spannagl M."/>
            <person name="Wang X."/>
            <person name="Yang L."/>
            <person name="Nasrallah M.E."/>
            <person name="Bergelson J."/>
            <person name="Carrington J.C."/>
            <person name="Gaut B.S."/>
            <person name="Schmutz J."/>
            <person name="Mayer K.F.X."/>
            <person name="Van de Peer Y."/>
            <person name="Grigoriev I.V."/>
            <person name="Nordborg M."/>
            <person name="Weigel D."/>
            <person name="Guo Y.-L."/>
        </authorList>
    </citation>
    <scope>NUCLEOTIDE SEQUENCE [LARGE SCALE GENOMIC DNA]</scope>
    <source>
        <strain evidence="2">cv. MN47</strain>
    </source>
</reference>
<gene>
    <name evidence="1" type="ORF">ARALYDRAFT_918748</name>
</gene>
<accession>D7ML70</accession>
<evidence type="ECO:0000313" key="2">
    <source>
        <dbReference type="Proteomes" id="UP000008694"/>
    </source>
</evidence>
<dbReference type="HOGENOM" id="CLU_1779971_0_0_1"/>
<organism evidence="2">
    <name type="scientific">Arabidopsis lyrata subsp. lyrata</name>
    <name type="common">Lyre-leaved rock-cress</name>
    <dbReference type="NCBI Taxonomy" id="81972"/>
    <lineage>
        <taxon>Eukaryota</taxon>
        <taxon>Viridiplantae</taxon>
        <taxon>Streptophyta</taxon>
        <taxon>Embryophyta</taxon>
        <taxon>Tracheophyta</taxon>
        <taxon>Spermatophyta</taxon>
        <taxon>Magnoliopsida</taxon>
        <taxon>eudicotyledons</taxon>
        <taxon>Gunneridae</taxon>
        <taxon>Pentapetalae</taxon>
        <taxon>rosids</taxon>
        <taxon>malvids</taxon>
        <taxon>Brassicales</taxon>
        <taxon>Brassicaceae</taxon>
        <taxon>Camelineae</taxon>
        <taxon>Arabidopsis</taxon>
    </lineage>
</organism>
<protein>
    <recommendedName>
        <fullName evidence="3">Late embryogenesis abundant protein LEA-2 subgroup domain-containing protein</fullName>
    </recommendedName>
</protein>
<proteinExistence type="predicted"/>